<accession>A0AAN9A3K5</accession>
<evidence type="ECO:0000259" key="3">
    <source>
        <dbReference type="SMART" id="SM01017"/>
    </source>
</evidence>
<dbReference type="Pfam" id="PF02752">
    <property type="entry name" value="Arrestin_C"/>
    <property type="match status" value="1"/>
</dbReference>
<dbReference type="EMBL" id="JAXCGZ010015119">
    <property type="protein sequence ID" value="KAK7071200.1"/>
    <property type="molecule type" value="Genomic_DNA"/>
</dbReference>
<sequence>MGFDTLVATITPLQQVYFSGQVVQGVVQAAVSRETSCREITVTLIGKGKVHWTERRNKRTYTYSAEEEYGRKTITLWHGGASNNKIRAGHHSFPFVFELPYGIPSSFETDIGRVYYKIKAVADIPWGIDMTDKTPFAVHNILDLNRIEEAMMPISIEHADDAGCCTDMPVSILMQCDRRGYVPGEKLFMSGVVSNNSLTEMKYSEAKIVQNIKYHATSKTKEVLTTVQRVYRPSIRARGKDTWSAVPLTIPAVATTDLQYCNIIDISYELKFLAKLGFCSSTSTATKLIIGSVPIQRRGVQPDPSPRMIPRGPLIPQPNFNNMPYNPSEMASAPMLPDNTRNDQPPPYTDLPPPSYEESKHMTHLLAPPIAAAESDDDGFNSATPRYEKPPYL</sequence>
<feature type="domain" description="Arrestin C-terminal-like" evidence="3">
    <location>
        <begin position="166"/>
        <end position="295"/>
    </location>
</feature>
<evidence type="ECO:0000313" key="4">
    <source>
        <dbReference type="EMBL" id="KAK7071200.1"/>
    </source>
</evidence>
<feature type="compositionally biased region" description="Pro residues" evidence="2">
    <location>
        <begin position="344"/>
        <end position="355"/>
    </location>
</feature>
<evidence type="ECO:0000256" key="2">
    <source>
        <dbReference type="SAM" id="MobiDB-lite"/>
    </source>
</evidence>
<dbReference type="AlphaFoldDB" id="A0AAN9A3K5"/>
<dbReference type="PANTHER" id="PTHR11188:SF176">
    <property type="entry name" value="ARRESTIN DOMAIN-CONTAINING PROTEIN 1"/>
    <property type="match status" value="1"/>
</dbReference>
<dbReference type="GO" id="GO:0005737">
    <property type="term" value="C:cytoplasm"/>
    <property type="evidence" value="ECO:0007669"/>
    <property type="project" value="TreeGrafter"/>
</dbReference>
<dbReference type="InterPro" id="IPR014756">
    <property type="entry name" value="Ig_E-set"/>
</dbReference>
<evidence type="ECO:0000313" key="5">
    <source>
        <dbReference type="Proteomes" id="UP001381693"/>
    </source>
</evidence>
<proteinExistence type="inferred from homology"/>
<dbReference type="PANTHER" id="PTHR11188">
    <property type="entry name" value="ARRESTIN DOMAIN CONTAINING PROTEIN"/>
    <property type="match status" value="1"/>
</dbReference>
<dbReference type="Gene3D" id="2.60.40.640">
    <property type="match status" value="2"/>
</dbReference>
<name>A0AAN9A3K5_HALRR</name>
<dbReference type="SMART" id="SM01017">
    <property type="entry name" value="Arrestin_C"/>
    <property type="match status" value="1"/>
</dbReference>
<organism evidence="4 5">
    <name type="scientific">Halocaridina rubra</name>
    <name type="common">Hawaiian red shrimp</name>
    <dbReference type="NCBI Taxonomy" id="373956"/>
    <lineage>
        <taxon>Eukaryota</taxon>
        <taxon>Metazoa</taxon>
        <taxon>Ecdysozoa</taxon>
        <taxon>Arthropoda</taxon>
        <taxon>Crustacea</taxon>
        <taxon>Multicrustacea</taxon>
        <taxon>Malacostraca</taxon>
        <taxon>Eumalacostraca</taxon>
        <taxon>Eucarida</taxon>
        <taxon>Decapoda</taxon>
        <taxon>Pleocyemata</taxon>
        <taxon>Caridea</taxon>
        <taxon>Atyoidea</taxon>
        <taxon>Atyidae</taxon>
        <taxon>Halocaridina</taxon>
    </lineage>
</organism>
<reference evidence="4 5" key="1">
    <citation type="submission" date="2023-11" db="EMBL/GenBank/DDBJ databases">
        <title>Halocaridina rubra genome assembly.</title>
        <authorList>
            <person name="Smith C."/>
        </authorList>
    </citation>
    <scope>NUCLEOTIDE SEQUENCE [LARGE SCALE GENOMIC DNA]</scope>
    <source>
        <strain evidence="4">EP-1</strain>
        <tissue evidence="4">Whole</tissue>
    </source>
</reference>
<dbReference type="InterPro" id="IPR011022">
    <property type="entry name" value="Arrestin_C-like"/>
</dbReference>
<dbReference type="SUPFAM" id="SSF81296">
    <property type="entry name" value="E set domains"/>
    <property type="match status" value="2"/>
</dbReference>
<dbReference type="Pfam" id="PF00339">
    <property type="entry name" value="Arrestin_N"/>
    <property type="match status" value="1"/>
</dbReference>
<gene>
    <name evidence="4" type="ORF">SK128_003820</name>
</gene>
<dbReference type="GO" id="GO:0015031">
    <property type="term" value="P:protein transport"/>
    <property type="evidence" value="ECO:0007669"/>
    <property type="project" value="TreeGrafter"/>
</dbReference>
<dbReference type="InterPro" id="IPR011021">
    <property type="entry name" value="Arrestin-like_N"/>
</dbReference>
<feature type="region of interest" description="Disordered" evidence="2">
    <location>
        <begin position="325"/>
        <end position="393"/>
    </location>
</feature>
<dbReference type="InterPro" id="IPR014752">
    <property type="entry name" value="Arrestin-like_C"/>
</dbReference>
<comment type="similarity">
    <text evidence="1">Belongs to the arrestin family.</text>
</comment>
<dbReference type="InterPro" id="IPR050357">
    <property type="entry name" value="Arrestin_domain-protein"/>
</dbReference>
<keyword evidence="5" id="KW-1185">Reference proteome</keyword>
<evidence type="ECO:0000256" key="1">
    <source>
        <dbReference type="ARBA" id="ARBA00005298"/>
    </source>
</evidence>
<protein>
    <recommendedName>
        <fullName evidence="3">Arrestin C-terminal-like domain-containing protein</fullName>
    </recommendedName>
</protein>
<dbReference type="Proteomes" id="UP001381693">
    <property type="component" value="Unassembled WGS sequence"/>
</dbReference>
<comment type="caution">
    <text evidence="4">The sequence shown here is derived from an EMBL/GenBank/DDBJ whole genome shotgun (WGS) entry which is preliminary data.</text>
</comment>